<dbReference type="eggNOG" id="COG1009">
    <property type="taxonomic scope" value="Bacteria"/>
</dbReference>
<dbReference type="GO" id="GO:0015297">
    <property type="term" value="F:antiporter activity"/>
    <property type="evidence" value="ECO:0007669"/>
    <property type="project" value="UniProtKB-KW"/>
</dbReference>
<dbReference type="GO" id="GO:0005886">
    <property type="term" value="C:plasma membrane"/>
    <property type="evidence" value="ECO:0007669"/>
    <property type="project" value="UniProtKB-SubCell"/>
</dbReference>
<dbReference type="eggNOG" id="COG2111">
    <property type="taxonomic scope" value="Bacteria"/>
</dbReference>
<protein>
    <submittedName>
        <fullName evidence="15">NADH dehydrogenase (Quinone)</fullName>
        <ecNumber evidence="15">1.6.99.5</ecNumber>
    </submittedName>
</protein>
<feature type="transmembrane region" description="Helical" evidence="10">
    <location>
        <begin position="327"/>
        <end position="349"/>
    </location>
</feature>
<dbReference type="PRINTS" id="PR01434">
    <property type="entry name" value="NADHDHGNASE5"/>
</dbReference>
<feature type="transmembrane region" description="Helical" evidence="10">
    <location>
        <begin position="31"/>
        <end position="50"/>
    </location>
</feature>
<feature type="transmembrane region" description="Helical" evidence="10">
    <location>
        <begin position="568"/>
        <end position="587"/>
    </location>
</feature>
<dbReference type="Pfam" id="PF00361">
    <property type="entry name" value="Proton_antipo_M"/>
    <property type="match status" value="1"/>
</dbReference>
<dbReference type="STRING" id="517417.Cpar_1412"/>
<dbReference type="GO" id="GO:0016491">
    <property type="term" value="F:oxidoreductase activity"/>
    <property type="evidence" value="ECO:0007669"/>
    <property type="project" value="UniProtKB-KW"/>
</dbReference>
<feature type="transmembrane region" description="Helical" evidence="10">
    <location>
        <begin position="208"/>
        <end position="233"/>
    </location>
</feature>
<keyword evidence="5 9" id="KW-0812">Transmembrane</keyword>
<proteinExistence type="predicted"/>
<feature type="domain" description="MrpA C-terminal/MbhD" evidence="13">
    <location>
        <begin position="613"/>
        <end position="678"/>
    </location>
</feature>
<evidence type="ECO:0000259" key="14">
    <source>
        <dbReference type="Pfam" id="PF20501"/>
    </source>
</evidence>
<dbReference type="PANTHER" id="PTHR43373:SF1">
    <property type="entry name" value="NA(+)_H(+) ANTIPORTER SUBUNIT A"/>
    <property type="match status" value="1"/>
</dbReference>
<feature type="transmembrane region" description="Helical" evidence="10">
    <location>
        <begin position="748"/>
        <end position="766"/>
    </location>
</feature>
<sequence length="774" mass="83475">MRNLSLLFLIITGFAVSAIAPYLYRLLKARFVWFGVAFPLTLFASFMLKYPQVASGVPVRERWSWVPSLGLNLSFVLDGLSLTFVMLVTLIGAAVFLYASVYLRHYEEADRFFGFIGMFMTSMLGVVLADNMLLLFLFWELTSISSFLLIGFNHHAPTSRASALKALLVTGAGGLALLAGMLLLGSVTGSFEISSFYAMNDLITSHRLYPAIVALILVGAFTKSAQFPFHFWLPDAMAAPSPVSAYLHSATMVKAGIYLIARFNHEIGGTALWQDTILVAGATTMIFAGLLSYRQSDLKRLLAYSTLSVLGTLVMLLGIGSKLAIKAFFIYLIAHSLYKGTLFLVAGTLDHETGTRDVSKLGGLWKAMPVTAVTAALASFSMMGVIPLIGFIGKETLYKAVLEVQPWGRVLIVLAVAASALLVVVTFLVGFRPFLGKPRPELQKVHEAPVAMLVGPFILALSGLLLGLFPDFFVGHLLEESAVSIISQRLDIEIELWHGFNLVLLLSFVTLLAGVGLYLLRSIALSRIENLHLPGLVKPSIWYEQALAGMLRFATWLTSSLQNGDLRCYLAVIILSALIPAGLMLFSSGGAGGFAVTLPADLSVTPYEIALTVIIVLATGLLLTSDSRLKAIVSMGVLGFGVGIIFIIYGAPDVALTTFAIETLNVILFVLVLAHLPKFTSRSRPTGRLRDGLIAASAGVFMTLTVLQVTSTDLSSRLKEYFGSASLPDGHGRNVVNVILVDFRALDTLGEITVLAIAAIGVFALLKLRTGKTD</sequence>
<dbReference type="AlphaFoldDB" id="B3QPF9"/>
<evidence type="ECO:0000259" key="12">
    <source>
        <dbReference type="Pfam" id="PF00662"/>
    </source>
</evidence>
<feature type="transmembrane region" description="Helical" evidence="10">
    <location>
        <begin position="245"/>
        <end position="264"/>
    </location>
</feature>
<evidence type="ECO:0000259" key="13">
    <source>
        <dbReference type="Pfam" id="PF13244"/>
    </source>
</evidence>
<feature type="transmembrane region" description="Helical" evidence="10">
    <location>
        <begin position="111"/>
        <end position="129"/>
    </location>
</feature>
<dbReference type="EMBL" id="CP001099">
    <property type="protein sequence ID" value="ACF11812.1"/>
    <property type="molecule type" value="Genomic_DNA"/>
</dbReference>
<evidence type="ECO:0000256" key="7">
    <source>
        <dbReference type="ARBA" id="ARBA00023065"/>
    </source>
</evidence>
<dbReference type="RefSeq" id="WP_012502645.1">
    <property type="nucleotide sequence ID" value="NC_011027.1"/>
</dbReference>
<dbReference type="InterPro" id="IPR050616">
    <property type="entry name" value="CPA3_Na-H_Antiporter_A"/>
</dbReference>
<comment type="subcellular location">
    <subcellularLocation>
        <location evidence="1">Cell membrane</location>
        <topology evidence="1">Multi-pass membrane protein</topology>
    </subcellularLocation>
    <subcellularLocation>
        <location evidence="9">Membrane</location>
        <topology evidence="9">Multi-pass membrane protein</topology>
    </subcellularLocation>
</comment>
<evidence type="ECO:0000256" key="5">
    <source>
        <dbReference type="ARBA" id="ARBA00022692"/>
    </source>
</evidence>
<evidence type="ECO:0000256" key="1">
    <source>
        <dbReference type="ARBA" id="ARBA00004651"/>
    </source>
</evidence>
<keyword evidence="2" id="KW-0813">Transport</keyword>
<dbReference type="Pfam" id="PF20501">
    <property type="entry name" value="MbhE"/>
    <property type="match status" value="1"/>
</dbReference>
<dbReference type="InterPro" id="IPR025383">
    <property type="entry name" value="MrpA_C/MbhD"/>
</dbReference>
<feature type="domain" description="NADH-Ubiquinone oxidoreductase (complex I) chain 5 N-terminal" evidence="12">
    <location>
        <begin position="65"/>
        <end position="113"/>
    </location>
</feature>
<dbReference type="NCBIfam" id="NF009287">
    <property type="entry name" value="PRK12647.1"/>
    <property type="match status" value="1"/>
</dbReference>
<evidence type="ECO:0000256" key="8">
    <source>
        <dbReference type="ARBA" id="ARBA00023136"/>
    </source>
</evidence>
<evidence type="ECO:0000313" key="15">
    <source>
        <dbReference type="EMBL" id="ACF11812.1"/>
    </source>
</evidence>
<keyword evidence="6 10" id="KW-1133">Transmembrane helix</keyword>
<dbReference type="EC" id="1.6.99.5" evidence="15"/>
<feature type="transmembrane region" description="Helical" evidence="10">
    <location>
        <begin position="689"/>
        <end position="709"/>
    </location>
</feature>
<keyword evidence="4" id="KW-1003">Cell membrane</keyword>
<feature type="transmembrane region" description="Helical" evidence="10">
    <location>
        <begin position="370"/>
        <end position="390"/>
    </location>
</feature>
<evidence type="ECO:0000256" key="10">
    <source>
        <dbReference type="SAM" id="Phobius"/>
    </source>
</evidence>
<keyword evidence="8 10" id="KW-0472">Membrane</keyword>
<feature type="transmembrane region" description="Helical" evidence="10">
    <location>
        <begin position="450"/>
        <end position="469"/>
    </location>
</feature>
<gene>
    <name evidence="15" type="ordered locus">Cpar_1412</name>
</gene>
<feature type="transmembrane region" description="Helical" evidence="10">
    <location>
        <begin position="410"/>
        <end position="429"/>
    </location>
</feature>
<dbReference type="Pfam" id="PF13244">
    <property type="entry name" value="MbhD"/>
    <property type="match status" value="1"/>
</dbReference>
<feature type="transmembrane region" description="Helical" evidence="10">
    <location>
        <begin position="655"/>
        <end position="677"/>
    </location>
</feature>
<evidence type="ECO:0000256" key="4">
    <source>
        <dbReference type="ARBA" id="ARBA00022475"/>
    </source>
</evidence>
<keyword evidence="3" id="KW-0050">Antiport</keyword>
<keyword evidence="7" id="KW-0406">Ion transport</keyword>
<feature type="transmembrane region" description="Helical" evidence="10">
    <location>
        <begin position="607"/>
        <end position="624"/>
    </location>
</feature>
<feature type="transmembrane region" description="Helical" evidence="10">
    <location>
        <begin position="301"/>
        <end position="321"/>
    </location>
</feature>
<dbReference type="InterPro" id="IPR046806">
    <property type="entry name" value="MrpA_C/MbhE"/>
</dbReference>
<feature type="transmembrane region" description="Helical" evidence="10">
    <location>
        <begin position="499"/>
        <end position="520"/>
    </location>
</feature>
<evidence type="ECO:0000259" key="11">
    <source>
        <dbReference type="Pfam" id="PF00361"/>
    </source>
</evidence>
<keyword evidence="15" id="KW-0560">Oxidoreductase</keyword>
<dbReference type="Proteomes" id="UP000008811">
    <property type="component" value="Chromosome"/>
</dbReference>
<evidence type="ECO:0000256" key="6">
    <source>
        <dbReference type="ARBA" id="ARBA00022989"/>
    </source>
</evidence>
<dbReference type="HOGENOM" id="CLU_007100_2_1_10"/>
<dbReference type="InterPro" id="IPR001750">
    <property type="entry name" value="ND/Mrp_TM"/>
</dbReference>
<reference evidence="15" key="1">
    <citation type="submission" date="2008-06" db="EMBL/GenBank/DDBJ databases">
        <title>Complete sequence of Chlorobaculum parvum NCIB 8327.</title>
        <authorList>
            <consortium name="US DOE Joint Genome Institute"/>
            <person name="Lucas S."/>
            <person name="Copeland A."/>
            <person name="Lapidus A."/>
            <person name="Glavina del Rio T."/>
            <person name="Dalin E."/>
            <person name="Tice H."/>
            <person name="Bruce D."/>
            <person name="Goodwin L."/>
            <person name="Pitluck S."/>
            <person name="Schmutz J."/>
            <person name="Larimer F."/>
            <person name="Land M."/>
            <person name="Hauser L."/>
            <person name="Kyrpides N."/>
            <person name="Mikhailova N."/>
            <person name="Zhao F."/>
            <person name="Li T."/>
            <person name="Liu Z."/>
            <person name="Overmann J."/>
            <person name="Bryant D.A."/>
            <person name="Richardson P."/>
        </authorList>
    </citation>
    <scope>NUCLEOTIDE SEQUENCE [LARGE SCALE GENOMIC DNA]</scope>
    <source>
        <strain evidence="15">NCIB 8327</strain>
    </source>
</reference>
<feature type="transmembrane region" description="Helical" evidence="10">
    <location>
        <begin position="135"/>
        <end position="154"/>
    </location>
</feature>
<evidence type="ECO:0000313" key="16">
    <source>
        <dbReference type="Proteomes" id="UP000008811"/>
    </source>
</evidence>
<organism evidence="15 16">
    <name type="scientific">Chlorobaculum parvum (strain DSM 263 / NCIMB 8327)</name>
    <name type="common">Chlorobium vibrioforme subsp. thiosulfatophilum</name>
    <dbReference type="NCBI Taxonomy" id="517417"/>
    <lineage>
        <taxon>Bacteria</taxon>
        <taxon>Pseudomonadati</taxon>
        <taxon>Chlorobiota</taxon>
        <taxon>Chlorobiia</taxon>
        <taxon>Chlorobiales</taxon>
        <taxon>Chlorobiaceae</taxon>
        <taxon>Chlorobaculum</taxon>
    </lineage>
</organism>
<feature type="transmembrane region" description="Helical" evidence="10">
    <location>
        <begin position="6"/>
        <end position="24"/>
    </location>
</feature>
<dbReference type="KEGG" id="cpc:Cpar_1412"/>
<evidence type="ECO:0000256" key="9">
    <source>
        <dbReference type="RuleBase" id="RU000320"/>
    </source>
</evidence>
<feature type="domain" description="MrpA C-terminal/MbhE" evidence="14">
    <location>
        <begin position="688"/>
        <end position="767"/>
    </location>
</feature>
<name>B3QPF9_CHLP8</name>
<feature type="transmembrane region" description="Helical" evidence="10">
    <location>
        <begin position="166"/>
        <end position="188"/>
    </location>
</feature>
<feature type="transmembrane region" description="Helical" evidence="10">
    <location>
        <begin position="631"/>
        <end position="649"/>
    </location>
</feature>
<evidence type="ECO:0000256" key="3">
    <source>
        <dbReference type="ARBA" id="ARBA00022449"/>
    </source>
</evidence>
<keyword evidence="16" id="KW-1185">Reference proteome</keyword>
<feature type="transmembrane region" description="Helical" evidence="10">
    <location>
        <begin position="276"/>
        <end position="294"/>
    </location>
</feature>
<dbReference type="PANTHER" id="PTHR43373">
    <property type="entry name" value="NA(+)/H(+) ANTIPORTER SUBUNIT"/>
    <property type="match status" value="1"/>
</dbReference>
<dbReference type="InterPro" id="IPR001516">
    <property type="entry name" value="Proton_antipo_N"/>
</dbReference>
<feature type="transmembrane region" description="Helical" evidence="10">
    <location>
        <begin position="70"/>
        <end position="99"/>
    </location>
</feature>
<feature type="domain" description="NADH:quinone oxidoreductase/Mrp antiporter transmembrane" evidence="11">
    <location>
        <begin position="129"/>
        <end position="414"/>
    </location>
</feature>
<dbReference type="GO" id="GO:0006811">
    <property type="term" value="P:monoatomic ion transport"/>
    <property type="evidence" value="ECO:0007669"/>
    <property type="project" value="UniProtKB-KW"/>
</dbReference>
<evidence type="ECO:0000256" key="2">
    <source>
        <dbReference type="ARBA" id="ARBA00022448"/>
    </source>
</evidence>
<accession>B3QPF9</accession>
<dbReference type="Pfam" id="PF00662">
    <property type="entry name" value="Proton_antipo_N"/>
    <property type="match status" value="1"/>
</dbReference>